<comment type="pathway">
    <text evidence="1 6">Carbohydrate biosynthesis; dTDP-L-rhamnose biosynthesis.</text>
</comment>
<feature type="domain" description="RmlD-like substrate binding" evidence="7">
    <location>
        <begin position="1"/>
        <end position="294"/>
    </location>
</feature>
<dbReference type="GO" id="GO:0019305">
    <property type="term" value="P:dTDP-rhamnose biosynthetic process"/>
    <property type="evidence" value="ECO:0007669"/>
    <property type="project" value="UniProtKB-UniPathway"/>
</dbReference>
<dbReference type="EMBL" id="CP023344">
    <property type="protein sequence ID" value="ATC64039.1"/>
    <property type="molecule type" value="Genomic_DNA"/>
</dbReference>
<dbReference type="Pfam" id="PF04321">
    <property type="entry name" value="RmlD_sub_bind"/>
    <property type="match status" value="1"/>
</dbReference>
<keyword evidence="9" id="KW-1185">Reference proteome</keyword>
<dbReference type="InterPro" id="IPR036291">
    <property type="entry name" value="NAD(P)-bd_dom_sf"/>
</dbReference>
<evidence type="ECO:0000259" key="7">
    <source>
        <dbReference type="Pfam" id="PF04321"/>
    </source>
</evidence>
<comment type="similarity">
    <text evidence="2 6">Belongs to the dTDP-4-dehydrorhamnose reductase family.</text>
</comment>
<comment type="catalytic activity">
    <reaction evidence="5">
        <text>dTDP-beta-L-rhamnose + NADP(+) = dTDP-4-dehydro-beta-L-rhamnose + NADPH + H(+)</text>
        <dbReference type="Rhea" id="RHEA:21796"/>
        <dbReference type="ChEBI" id="CHEBI:15378"/>
        <dbReference type="ChEBI" id="CHEBI:57510"/>
        <dbReference type="ChEBI" id="CHEBI:57783"/>
        <dbReference type="ChEBI" id="CHEBI:58349"/>
        <dbReference type="ChEBI" id="CHEBI:62830"/>
        <dbReference type="EC" id="1.1.1.133"/>
    </reaction>
</comment>
<evidence type="ECO:0000313" key="8">
    <source>
        <dbReference type="EMBL" id="ATC64039.1"/>
    </source>
</evidence>
<dbReference type="KEGG" id="vbh:CMV30_08800"/>
<evidence type="ECO:0000256" key="1">
    <source>
        <dbReference type="ARBA" id="ARBA00004781"/>
    </source>
</evidence>
<sequence length="314" mass="33304">MKLFVLGASGLVGGAFAEAATRAGHHIIGTVGNFPGPVSGVDELLPLDLTDEAAVTASILQAKPAAIINAAAISEPAKCDDDLALSQKLNVALPALAARLAQQLGARFIHLSSEQVFAGDRPPYAVTDPVAPINTYARQKVDSEKLVHAAAPKLAVTVRAPLLMGNSPAGKRSLHERLLADWAASKTPILYTDEFRQTCTAQNLAAALLELCTRPEITGVFHWAGAELLSRLELGIRIRTHFRLPESTAPLKPTDRAANPKAAASRQANLALDLRPLSQLLKTPVQTFAQQLATLTVPPHLSTWLASTQQSSRA</sequence>
<evidence type="ECO:0000256" key="3">
    <source>
        <dbReference type="ARBA" id="ARBA00012929"/>
    </source>
</evidence>
<dbReference type="Proteomes" id="UP000217265">
    <property type="component" value="Chromosome"/>
</dbReference>
<name>A0A290Q5S9_9BACT</name>
<evidence type="ECO:0000256" key="2">
    <source>
        <dbReference type="ARBA" id="ARBA00010944"/>
    </source>
</evidence>
<dbReference type="InterPro" id="IPR029903">
    <property type="entry name" value="RmlD-like-bd"/>
</dbReference>
<accession>A0A290Q5S9</accession>
<organism evidence="8 9">
    <name type="scientific">Nibricoccus aquaticus</name>
    <dbReference type="NCBI Taxonomy" id="2576891"/>
    <lineage>
        <taxon>Bacteria</taxon>
        <taxon>Pseudomonadati</taxon>
        <taxon>Verrucomicrobiota</taxon>
        <taxon>Opitutia</taxon>
        <taxon>Opitutales</taxon>
        <taxon>Opitutaceae</taxon>
        <taxon>Nibricoccus</taxon>
    </lineage>
</organism>
<dbReference type="GO" id="GO:0008831">
    <property type="term" value="F:dTDP-4-dehydrorhamnose reductase activity"/>
    <property type="evidence" value="ECO:0007669"/>
    <property type="project" value="UniProtKB-EC"/>
</dbReference>
<proteinExistence type="inferred from homology"/>
<gene>
    <name evidence="8" type="ORF">CMV30_08800</name>
</gene>
<keyword evidence="6" id="KW-0560">Oxidoreductase</keyword>
<evidence type="ECO:0000256" key="5">
    <source>
        <dbReference type="ARBA" id="ARBA00048200"/>
    </source>
</evidence>
<evidence type="ECO:0000256" key="4">
    <source>
        <dbReference type="ARBA" id="ARBA00017099"/>
    </source>
</evidence>
<dbReference type="OrthoDB" id="9803892at2"/>
<comment type="function">
    <text evidence="6">Catalyzes the reduction of dTDP-6-deoxy-L-lyxo-4-hexulose to yield dTDP-L-rhamnose.</text>
</comment>
<dbReference type="InterPro" id="IPR005913">
    <property type="entry name" value="dTDP_dehydrorham_reduct"/>
</dbReference>
<dbReference type="PANTHER" id="PTHR10491">
    <property type="entry name" value="DTDP-4-DEHYDRORHAMNOSE REDUCTASE"/>
    <property type="match status" value="1"/>
</dbReference>
<evidence type="ECO:0000256" key="6">
    <source>
        <dbReference type="RuleBase" id="RU364082"/>
    </source>
</evidence>
<evidence type="ECO:0000313" key="9">
    <source>
        <dbReference type="Proteomes" id="UP000217265"/>
    </source>
</evidence>
<keyword evidence="6" id="KW-0521">NADP</keyword>
<protein>
    <recommendedName>
        <fullName evidence="4 6">dTDP-4-dehydrorhamnose reductase</fullName>
        <ecNumber evidence="3 6">1.1.1.133</ecNumber>
    </recommendedName>
</protein>
<reference evidence="8 9" key="1">
    <citation type="submission" date="2017-09" db="EMBL/GenBank/DDBJ databases">
        <title>Complete genome sequence of Verrucomicrobial strain HZ-65, isolated from freshwater.</title>
        <authorList>
            <person name="Choi A."/>
        </authorList>
    </citation>
    <scope>NUCLEOTIDE SEQUENCE [LARGE SCALE GENOMIC DNA]</scope>
    <source>
        <strain evidence="8 9">HZ-65</strain>
    </source>
</reference>
<dbReference type="EC" id="1.1.1.133" evidence="3 6"/>
<dbReference type="PANTHER" id="PTHR10491:SF4">
    <property type="entry name" value="METHIONINE ADENOSYLTRANSFERASE 2 SUBUNIT BETA"/>
    <property type="match status" value="1"/>
</dbReference>
<dbReference type="UniPathway" id="UPA00124"/>
<dbReference type="SUPFAM" id="SSF51735">
    <property type="entry name" value="NAD(P)-binding Rossmann-fold domains"/>
    <property type="match status" value="1"/>
</dbReference>
<dbReference type="AlphaFoldDB" id="A0A290Q5S9"/>
<dbReference type="Gene3D" id="3.40.50.720">
    <property type="entry name" value="NAD(P)-binding Rossmann-like Domain"/>
    <property type="match status" value="1"/>
</dbReference>
<dbReference type="RefSeq" id="WP_096055671.1">
    <property type="nucleotide sequence ID" value="NZ_CP023344.1"/>
</dbReference>